<reference evidence="3" key="1">
    <citation type="journal article" date="2019" name="Int. J. Syst. Evol. Microbiol.">
        <title>The Global Catalogue of Microorganisms (GCM) 10K type strain sequencing project: providing services to taxonomists for standard genome sequencing and annotation.</title>
        <authorList>
            <consortium name="The Broad Institute Genomics Platform"/>
            <consortium name="The Broad Institute Genome Sequencing Center for Infectious Disease"/>
            <person name="Wu L."/>
            <person name="Ma J."/>
        </authorList>
    </citation>
    <scope>NUCLEOTIDE SEQUENCE [LARGE SCALE GENOMIC DNA]</scope>
    <source>
        <strain evidence="3">JCM 4376</strain>
    </source>
</reference>
<evidence type="ECO:0000313" key="3">
    <source>
        <dbReference type="Proteomes" id="UP000660675"/>
    </source>
</evidence>
<accession>A0ABQ2WA75</accession>
<organism evidence="2 3">
    <name type="scientific">Streptomyces gelaticus</name>
    <dbReference type="NCBI Taxonomy" id="285446"/>
    <lineage>
        <taxon>Bacteria</taxon>
        <taxon>Bacillati</taxon>
        <taxon>Actinomycetota</taxon>
        <taxon>Actinomycetes</taxon>
        <taxon>Kitasatosporales</taxon>
        <taxon>Streptomycetaceae</taxon>
        <taxon>Streptomyces</taxon>
    </lineage>
</organism>
<feature type="region of interest" description="Disordered" evidence="1">
    <location>
        <begin position="56"/>
        <end position="79"/>
    </location>
</feature>
<protein>
    <submittedName>
        <fullName evidence="2">Uncharacterized protein</fullName>
    </submittedName>
</protein>
<gene>
    <name evidence="2" type="ORF">GCM10015535_69400</name>
</gene>
<dbReference type="EMBL" id="BMTF01000057">
    <property type="protein sequence ID" value="GGV97622.1"/>
    <property type="molecule type" value="Genomic_DNA"/>
</dbReference>
<feature type="compositionally biased region" description="Basic and acidic residues" evidence="1">
    <location>
        <begin position="61"/>
        <end position="79"/>
    </location>
</feature>
<proteinExistence type="predicted"/>
<sequence length="79" mass="8587">MSRGIAGRRFLVCTATGPEDPPRRRGRHQARTEHAPGPQLIKVGQTLSRKSIEQIGLGSADAERGSLRADAKNTADSHW</sequence>
<keyword evidence="3" id="KW-1185">Reference proteome</keyword>
<evidence type="ECO:0000313" key="2">
    <source>
        <dbReference type="EMBL" id="GGV97622.1"/>
    </source>
</evidence>
<dbReference type="Proteomes" id="UP000660675">
    <property type="component" value="Unassembled WGS sequence"/>
</dbReference>
<feature type="region of interest" description="Disordered" evidence="1">
    <location>
        <begin position="1"/>
        <end position="43"/>
    </location>
</feature>
<name>A0ABQ2WA75_9ACTN</name>
<evidence type="ECO:0000256" key="1">
    <source>
        <dbReference type="SAM" id="MobiDB-lite"/>
    </source>
</evidence>
<comment type="caution">
    <text evidence="2">The sequence shown here is derived from an EMBL/GenBank/DDBJ whole genome shotgun (WGS) entry which is preliminary data.</text>
</comment>